<evidence type="ECO:0000313" key="2">
    <source>
        <dbReference type="Proteomes" id="UP000198618"/>
    </source>
</evidence>
<proteinExistence type="predicted"/>
<dbReference type="AlphaFoldDB" id="A0A1I0CI96"/>
<dbReference type="Gene3D" id="4.10.280.10">
    <property type="entry name" value="Helix-loop-helix DNA-binding domain"/>
    <property type="match status" value="1"/>
</dbReference>
<dbReference type="SUPFAM" id="SSF140500">
    <property type="entry name" value="BAS1536-like"/>
    <property type="match status" value="1"/>
</dbReference>
<dbReference type="InterPro" id="IPR037208">
    <property type="entry name" value="Spo0E-like_sf"/>
</dbReference>
<sequence length="54" mass="6323">MFDSENKKLINQVKKKQNEMIKVGLEKGLQHEETLKLSQQLDKLITKVQKKSLN</sequence>
<organism evidence="1 2">
    <name type="scientific">Oceanobacillus limi</name>
    <dbReference type="NCBI Taxonomy" id="930131"/>
    <lineage>
        <taxon>Bacteria</taxon>
        <taxon>Bacillati</taxon>
        <taxon>Bacillota</taxon>
        <taxon>Bacilli</taxon>
        <taxon>Bacillales</taxon>
        <taxon>Bacillaceae</taxon>
        <taxon>Oceanobacillus</taxon>
    </lineage>
</organism>
<dbReference type="InterPro" id="IPR036638">
    <property type="entry name" value="HLH_DNA-bd_sf"/>
</dbReference>
<dbReference type="EMBL" id="FOHE01000006">
    <property type="protein sequence ID" value="SET19140.1"/>
    <property type="molecule type" value="Genomic_DNA"/>
</dbReference>
<protein>
    <submittedName>
        <fullName evidence="1">Spo0E like sporulation regulatory protein</fullName>
    </submittedName>
</protein>
<reference evidence="1 2" key="1">
    <citation type="submission" date="2016-10" db="EMBL/GenBank/DDBJ databases">
        <authorList>
            <person name="de Groot N.N."/>
        </authorList>
    </citation>
    <scope>NUCLEOTIDE SEQUENCE [LARGE SCALE GENOMIC DNA]</scope>
    <source>
        <strain evidence="1 2">IBRC-M 10780</strain>
    </source>
</reference>
<dbReference type="OrthoDB" id="1684520at2"/>
<dbReference type="GO" id="GO:0046983">
    <property type="term" value="F:protein dimerization activity"/>
    <property type="evidence" value="ECO:0007669"/>
    <property type="project" value="InterPro"/>
</dbReference>
<dbReference type="RefSeq" id="WP_090868985.1">
    <property type="nucleotide sequence ID" value="NZ_FOHE01000006.1"/>
</dbReference>
<dbReference type="InterPro" id="IPR018540">
    <property type="entry name" value="Spo0E-like"/>
</dbReference>
<accession>A0A1I0CI96</accession>
<evidence type="ECO:0000313" key="1">
    <source>
        <dbReference type="EMBL" id="SET19140.1"/>
    </source>
</evidence>
<dbReference type="Proteomes" id="UP000198618">
    <property type="component" value="Unassembled WGS sequence"/>
</dbReference>
<gene>
    <name evidence="1" type="ORF">SAMN05216389_106244</name>
</gene>
<dbReference type="GO" id="GO:0043937">
    <property type="term" value="P:regulation of sporulation"/>
    <property type="evidence" value="ECO:0007669"/>
    <property type="project" value="InterPro"/>
</dbReference>
<dbReference type="Pfam" id="PF09388">
    <property type="entry name" value="SpoOE-like"/>
    <property type="match status" value="1"/>
</dbReference>
<name>A0A1I0CI96_9BACI</name>
<keyword evidence="2" id="KW-1185">Reference proteome</keyword>